<sequence length="217" mass="21972">MFKPLVVSLLLVCPAFGSSEDAWSDFAAEVEGACLAATNGSLSEASAVVDPFGSESYGLAIVSGLTPDDDAVSMICIVDKESRAIEIGGELQIKVMEPGLQPLTADNIEGAGLTGELFCSFEANGQSLLLAAGNVASDQAAEAIIKLTARLMSLSADGGYDAMTAGTVFTGAGVLAEVAVTSEATEGGESPAYPATLTVQPESGDEVVADGLWRCGP</sequence>
<dbReference type="EMBL" id="JAESHT010000049">
    <property type="protein sequence ID" value="MBL3675783.1"/>
    <property type="molecule type" value="Genomic_DNA"/>
</dbReference>
<dbReference type="Proteomes" id="UP000644749">
    <property type="component" value="Unassembled WGS sequence"/>
</dbReference>
<comment type="caution">
    <text evidence="1">The sequence shown here is derived from an EMBL/GenBank/DDBJ whole genome shotgun (WGS) entry which is preliminary data.</text>
</comment>
<name>A0ABS1SAL4_9RHOB</name>
<protein>
    <submittedName>
        <fullName evidence="1">Uncharacterized protein</fullName>
    </submittedName>
</protein>
<organism evidence="1 2">
    <name type="scientific">Paracoccus aerius</name>
    <dbReference type="NCBI Taxonomy" id="1915382"/>
    <lineage>
        <taxon>Bacteria</taxon>
        <taxon>Pseudomonadati</taxon>
        <taxon>Pseudomonadota</taxon>
        <taxon>Alphaproteobacteria</taxon>
        <taxon>Rhodobacterales</taxon>
        <taxon>Paracoccaceae</taxon>
        <taxon>Paracoccus</taxon>
    </lineage>
</organism>
<dbReference type="RefSeq" id="WP_191313269.1">
    <property type="nucleotide sequence ID" value="NZ_BNCL01000052.1"/>
</dbReference>
<reference evidence="1 2" key="1">
    <citation type="submission" date="2021-01" db="EMBL/GenBank/DDBJ databases">
        <title>011410 draft genome.</title>
        <authorList>
            <person name="Lang L."/>
        </authorList>
    </citation>
    <scope>NUCLEOTIDE SEQUENCE [LARGE SCALE GENOMIC DNA]</scope>
    <source>
        <strain evidence="1 2">KCTC 42845</strain>
    </source>
</reference>
<evidence type="ECO:0000313" key="1">
    <source>
        <dbReference type="EMBL" id="MBL3675783.1"/>
    </source>
</evidence>
<accession>A0ABS1SAL4</accession>
<proteinExistence type="predicted"/>
<gene>
    <name evidence="1" type="ORF">JL111_20205</name>
</gene>
<evidence type="ECO:0000313" key="2">
    <source>
        <dbReference type="Proteomes" id="UP000644749"/>
    </source>
</evidence>
<keyword evidence="2" id="KW-1185">Reference proteome</keyword>